<dbReference type="InterPro" id="IPR000792">
    <property type="entry name" value="Tscrpt_reg_LuxR_C"/>
</dbReference>
<proteinExistence type="predicted"/>
<name>A0ABS7NT61_9NOCA</name>
<sequence>MTVARRPDPATALRAALIDRGVDGDAVDGITLEALAGCEIDVDDPPLCAAALLDLGPAAVVDALQNGTGWAGFAERLSGALAEVGDVRGDAARDVLWSLHLAAGATAVATLRAVLPDTDVDAGIAELASSGVVRVVHPSAGGATSGSRVALRLSGIGDAVRESRGRLLAGHADSMPAATLALDLRTVDDIRAAAADTARSVPRVVVLRRAMLVAVDRLAAVGRWSDVVALVDAAAPALAAVGLHRELHRRVQGMLGSAQDAPDDVRTRLRAVSADLHLASGDTTVCRHLLAAIVAPDERAVSWRADLLAAVWAVHVDDRAVLTAVDRFVAGGGSPAAAAQVTLDLAARLFGDGRTADAQDVLTVAGVHAAVAGDPLTLARLHVTEAALHARIGESAVGRRRVAAAYPLAASHGDHAFVHVLASCVRPLHGEPGAEGVARVADVLDLAAVMDGVDVDRRRVLADVVADVGVGMRGATAAPAPVSAAAMLRSLYGQVAGGVSGVTGPGPERLTDREQQVAELVATGLGNTEIGARLGISRWTVVSHLRNIMRKWDCASRVEVALQYRDGEAG</sequence>
<keyword evidence="2" id="KW-0238">DNA-binding</keyword>
<dbReference type="RefSeq" id="WP_068099592.1">
    <property type="nucleotide sequence ID" value="NZ_JABUKE010000007.1"/>
</dbReference>
<evidence type="ECO:0000313" key="6">
    <source>
        <dbReference type="Proteomes" id="UP001520140"/>
    </source>
</evidence>
<dbReference type="PANTHER" id="PTHR44688">
    <property type="entry name" value="DNA-BINDING TRANSCRIPTIONAL ACTIVATOR DEVR_DOSR"/>
    <property type="match status" value="1"/>
</dbReference>
<dbReference type="Gene3D" id="1.10.10.10">
    <property type="entry name" value="Winged helix-like DNA-binding domain superfamily/Winged helix DNA-binding domain"/>
    <property type="match status" value="1"/>
</dbReference>
<dbReference type="PROSITE" id="PS00622">
    <property type="entry name" value="HTH_LUXR_1"/>
    <property type="match status" value="1"/>
</dbReference>
<keyword evidence="3" id="KW-0804">Transcription</keyword>
<dbReference type="SUPFAM" id="SSF46894">
    <property type="entry name" value="C-terminal effector domain of the bipartite response regulators"/>
    <property type="match status" value="1"/>
</dbReference>
<dbReference type="InterPro" id="IPR036388">
    <property type="entry name" value="WH-like_DNA-bd_sf"/>
</dbReference>
<evidence type="ECO:0000313" key="5">
    <source>
        <dbReference type="EMBL" id="MBY6320798.1"/>
    </source>
</evidence>
<dbReference type="PROSITE" id="PS50043">
    <property type="entry name" value="HTH_LUXR_2"/>
    <property type="match status" value="1"/>
</dbReference>
<keyword evidence="6" id="KW-1185">Reference proteome</keyword>
<dbReference type="Pfam" id="PF00196">
    <property type="entry name" value="GerE"/>
    <property type="match status" value="1"/>
</dbReference>
<dbReference type="Proteomes" id="UP001520140">
    <property type="component" value="Unassembled WGS sequence"/>
</dbReference>
<reference evidence="5 6" key="1">
    <citation type="submission" date="2020-06" db="EMBL/GenBank/DDBJ databases">
        <title>Taxonomy, biology and ecology of Rhodococcus bacteria occurring in California pistachio and other woody hosts as revealed by genome sequence analyses.</title>
        <authorList>
            <person name="Gai Y."/>
            <person name="Riely B."/>
        </authorList>
    </citation>
    <scope>NUCLEOTIDE SEQUENCE [LARGE SCALE GENOMIC DNA]</scope>
    <source>
        <strain evidence="5 6">BP-284</strain>
    </source>
</reference>
<accession>A0ABS7NT61</accession>
<keyword evidence="1" id="KW-0805">Transcription regulation</keyword>
<organism evidence="5 6">
    <name type="scientific">Rhodococcoides kroppenstedtii</name>
    <dbReference type="NCBI Taxonomy" id="293050"/>
    <lineage>
        <taxon>Bacteria</taxon>
        <taxon>Bacillati</taxon>
        <taxon>Actinomycetota</taxon>
        <taxon>Actinomycetes</taxon>
        <taxon>Mycobacteriales</taxon>
        <taxon>Nocardiaceae</taxon>
        <taxon>Rhodococcoides</taxon>
    </lineage>
</organism>
<protein>
    <submittedName>
        <fullName evidence="5">LuxR family transcriptional regulator</fullName>
    </submittedName>
</protein>
<dbReference type="CDD" id="cd06170">
    <property type="entry name" value="LuxR_C_like"/>
    <property type="match status" value="1"/>
</dbReference>
<evidence type="ECO:0000256" key="1">
    <source>
        <dbReference type="ARBA" id="ARBA00023015"/>
    </source>
</evidence>
<dbReference type="PRINTS" id="PR00038">
    <property type="entry name" value="HTHLUXR"/>
</dbReference>
<evidence type="ECO:0000256" key="3">
    <source>
        <dbReference type="ARBA" id="ARBA00023163"/>
    </source>
</evidence>
<evidence type="ECO:0000259" key="4">
    <source>
        <dbReference type="PROSITE" id="PS50043"/>
    </source>
</evidence>
<comment type="caution">
    <text evidence="5">The sequence shown here is derived from an EMBL/GenBank/DDBJ whole genome shotgun (WGS) entry which is preliminary data.</text>
</comment>
<gene>
    <name evidence="5" type="ORF">HQ605_08200</name>
</gene>
<dbReference type="SMART" id="SM00421">
    <property type="entry name" value="HTH_LUXR"/>
    <property type="match status" value="1"/>
</dbReference>
<dbReference type="EMBL" id="JABUKG010000007">
    <property type="protein sequence ID" value="MBY6320798.1"/>
    <property type="molecule type" value="Genomic_DNA"/>
</dbReference>
<evidence type="ECO:0000256" key="2">
    <source>
        <dbReference type="ARBA" id="ARBA00023125"/>
    </source>
</evidence>
<dbReference type="PANTHER" id="PTHR44688:SF16">
    <property type="entry name" value="DNA-BINDING TRANSCRIPTIONAL ACTIVATOR DEVR_DOSR"/>
    <property type="match status" value="1"/>
</dbReference>
<feature type="domain" description="HTH luxR-type" evidence="4">
    <location>
        <begin position="503"/>
        <end position="567"/>
    </location>
</feature>
<dbReference type="InterPro" id="IPR016032">
    <property type="entry name" value="Sig_transdc_resp-reg_C-effctor"/>
</dbReference>